<dbReference type="EMBL" id="KV419405">
    <property type="protein sequence ID" value="KZS93918.1"/>
    <property type="molecule type" value="Genomic_DNA"/>
</dbReference>
<sequence>MATFGLNTTSLVFLPETQSVTGKTRDLVVQIDLKNETGRRLDVGVRTTFFIFKQDISDLICSIIRAEAQLPLSHTGHGPVTLIFEAEEWRLTAVPSPWQGSQKWGFMLGDQEIRCNEYKWQFTFQAKVL</sequence>
<proteinExistence type="predicted"/>
<dbReference type="AlphaFoldDB" id="A0A164V8H5"/>
<reference evidence="1 2" key="1">
    <citation type="journal article" date="2016" name="Mol. Biol. Evol.">
        <title>Comparative Genomics of Early-Diverging Mushroom-Forming Fungi Provides Insights into the Origins of Lignocellulose Decay Capabilities.</title>
        <authorList>
            <person name="Nagy L.G."/>
            <person name="Riley R."/>
            <person name="Tritt A."/>
            <person name="Adam C."/>
            <person name="Daum C."/>
            <person name="Floudas D."/>
            <person name="Sun H."/>
            <person name="Yadav J.S."/>
            <person name="Pangilinan J."/>
            <person name="Larsson K.H."/>
            <person name="Matsuura K."/>
            <person name="Barry K."/>
            <person name="Labutti K."/>
            <person name="Kuo R."/>
            <person name="Ohm R.A."/>
            <person name="Bhattacharya S.S."/>
            <person name="Shirouzu T."/>
            <person name="Yoshinaga Y."/>
            <person name="Martin F.M."/>
            <person name="Grigoriev I.V."/>
            <person name="Hibbett D.S."/>
        </authorList>
    </citation>
    <scope>NUCLEOTIDE SEQUENCE [LARGE SCALE GENOMIC DNA]</scope>
    <source>
        <strain evidence="1 2">HHB9708</strain>
    </source>
</reference>
<gene>
    <name evidence="1" type="ORF">SISNIDRAFT_53716</name>
</gene>
<evidence type="ECO:0000313" key="2">
    <source>
        <dbReference type="Proteomes" id="UP000076722"/>
    </source>
</evidence>
<evidence type="ECO:0000313" key="1">
    <source>
        <dbReference type="EMBL" id="KZS93918.1"/>
    </source>
</evidence>
<dbReference type="Proteomes" id="UP000076722">
    <property type="component" value="Unassembled WGS sequence"/>
</dbReference>
<protein>
    <submittedName>
        <fullName evidence="1">Uncharacterized protein</fullName>
    </submittedName>
</protein>
<accession>A0A164V8H5</accession>
<organism evidence="1 2">
    <name type="scientific">Sistotremastrum niveocremeum HHB9708</name>
    <dbReference type="NCBI Taxonomy" id="1314777"/>
    <lineage>
        <taxon>Eukaryota</taxon>
        <taxon>Fungi</taxon>
        <taxon>Dikarya</taxon>
        <taxon>Basidiomycota</taxon>
        <taxon>Agaricomycotina</taxon>
        <taxon>Agaricomycetes</taxon>
        <taxon>Sistotremastrales</taxon>
        <taxon>Sistotremastraceae</taxon>
        <taxon>Sertulicium</taxon>
        <taxon>Sertulicium niveocremeum</taxon>
    </lineage>
</organism>
<name>A0A164V8H5_9AGAM</name>
<keyword evidence="2" id="KW-1185">Reference proteome</keyword>